<feature type="transmembrane region" description="Helical" evidence="6">
    <location>
        <begin position="304"/>
        <end position="323"/>
    </location>
</feature>
<dbReference type="Pfam" id="PF03739">
    <property type="entry name" value="LptF_LptG"/>
    <property type="match status" value="1"/>
</dbReference>
<reference evidence="7 8" key="1">
    <citation type="submission" date="2018-10" db="EMBL/GenBank/DDBJ databases">
        <title>Genomic Encyclopedia of Archaeal and Bacterial Type Strains, Phase II (KMG-II): from individual species to whole genera.</title>
        <authorList>
            <person name="Goeker M."/>
        </authorList>
    </citation>
    <scope>NUCLEOTIDE SEQUENCE [LARGE SCALE GENOMIC DNA]</scope>
    <source>
        <strain evidence="7 8">DSM 18602</strain>
    </source>
</reference>
<dbReference type="InterPro" id="IPR005495">
    <property type="entry name" value="LptG/LptF_permease"/>
</dbReference>
<name>A0A495JA54_9SPHI</name>
<keyword evidence="4 6" id="KW-1133">Transmembrane helix</keyword>
<evidence type="ECO:0000313" key="8">
    <source>
        <dbReference type="Proteomes" id="UP000268007"/>
    </source>
</evidence>
<evidence type="ECO:0000256" key="2">
    <source>
        <dbReference type="ARBA" id="ARBA00022475"/>
    </source>
</evidence>
<dbReference type="EMBL" id="RBKU01000001">
    <property type="protein sequence ID" value="RKR85242.1"/>
    <property type="molecule type" value="Genomic_DNA"/>
</dbReference>
<protein>
    <submittedName>
        <fullName evidence="7">Lipopolysaccharide export system permease protein</fullName>
    </submittedName>
</protein>
<accession>A0A495JA54</accession>
<evidence type="ECO:0000256" key="4">
    <source>
        <dbReference type="ARBA" id="ARBA00022989"/>
    </source>
</evidence>
<dbReference type="PANTHER" id="PTHR33529:SF8">
    <property type="entry name" value="PERMEASE, YJGP_YJGQ FAMILY"/>
    <property type="match status" value="1"/>
</dbReference>
<organism evidence="7 8">
    <name type="scientific">Mucilaginibacter gracilis</name>
    <dbReference type="NCBI Taxonomy" id="423350"/>
    <lineage>
        <taxon>Bacteria</taxon>
        <taxon>Pseudomonadati</taxon>
        <taxon>Bacteroidota</taxon>
        <taxon>Sphingobacteriia</taxon>
        <taxon>Sphingobacteriales</taxon>
        <taxon>Sphingobacteriaceae</taxon>
        <taxon>Mucilaginibacter</taxon>
    </lineage>
</organism>
<feature type="transmembrane region" description="Helical" evidence="6">
    <location>
        <begin position="55"/>
        <end position="84"/>
    </location>
</feature>
<dbReference type="Proteomes" id="UP000268007">
    <property type="component" value="Unassembled WGS sequence"/>
</dbReference>
<keyword evidence="8" id="KW-1185">Reference proteome</keyword>
<evidence type="ECO:0000313" key="7">
    <source>
        <dbReference type="EMBL" id="RKR85242.1"/>
    </source>
</evidence>
<evidence type="ECO:0000256" key="6">
    <source>
        <dbReference type="SAM" id="Phobius"/>
    </source>
</evidence>
<keyword evidence="5 6" id="KW-0472">Membrane</keyword>
<feature type="transmembrane region" description="Helical" evidence="6">
    <location>
        <begin position="335"/>
        <end position="357"/>
    </location>
</feature>
<evidence type="ECO:0000256" key="5">
    <source>
        <dbReference type="ARBA" id="ARBA00023136"/>
    </source>
</evidence>
<keyword evidence="3 6" id="KW-0812">Transmembrane</keyword>
<feature type="transmembrane region" description="Helical" evidence="6">
    <location>
        <begin position="278"/>
        <end position="297"/>
    </location>
</feature>
<proteinExistence type="predicted"/>
<gene>
    <name evidence="7" type="ORF">BDD43_5506</name>
</gene>
<comment type="subcellular location">
    <subcellularLocation>
        <location evidence="1">Cell membrane</location>
        <topology evidence="1">Multi-pass membrane protein</topology>
    </subcellularLocation>
</comment>
<dbReference type="AlphaFoldDB" id="A0A495JA54"/>
<evidence type="ECO:0000256" key="1">
    <source>
        <dbReference type="ARBA" id="ARBA00004651"/>
    </source>
</evidence>
<feature type="transmembrane region" description="Helical" evidence="6">
    <location>
        <begin position="12"/>
        <end position="35"/>
    </location>
</feature>
<dbReference type="GO" id="GO:0043190">
    <property type="term" value="C:ATP-binding cassette (ABC) transporter complex"/>
    <property type="evidence" value="ECO:0007669"/>
    <property type="project" value="TreeGrafter"/>
</dbReference>
<sequence length="362" mass="41515">MLNKYIKVFDWYIIKKYLGTFVFTIAIFVVVIVVFDVSEKLDNFLKANVTLNQIIFQYYAGSIPFYIDMLSPLINFLAVIFFTAKMANQTEIVPILSGGASFNRFLRPYFICASLIFTVSLFADIYLIPFTNQLKNTFENSYVVLEDHTKVDVHIQLDKNTFVYMQTFNDDIKTGYMFTLEKFNGDVMKQKLTANSIGYDTVKHRWTMHGVDVRYVNGLREKMVHSETKDTVLEMVPADFVLHNNIYNAMSMSELNKKIDNESMRGTGVLYDMLFEKYYRFVHPFAAFVLTLIGVSLSSRKVRGGVGLPLGIGFFLCFAYIVVDRFANVFSLKGGLHPIIAVCIPNLLFGLLGYYLLRKAPK</sequence>
<comment type="caution">
    <text evidence="7">The sequence shown here is derived from an EMBL/GenBank/DDBJ whole genome shotgun (WGS) entry which is preliminary data.</text>
</comment>
<dbReference type="GO" id="GO:0015920">
    <property type="term" value="P:lipopolysaccharide transport"/>
    <property type="evidence" value="ECO:0007669"/>
    <property type="project" value="TreeGrafter"/>
</dbReference>
<dbReference type="RefSeq" id="WP_211339740.1">
    <property type="nucleotide sequence ID" value="NZ_RBKU01000001.1"/>
</dbReference>
<keyword evidence="2" id="KW-1003">Cell membrane</keyword>
<dbReference type="PANTHER" id="PTHR33529">
    <property type="entry name" value="SLR0882 PROTEIN-RELATED"/>
    <property type="match status" value="1"/>
</dbReference>
<evidence type="ECO:0000256" key="3">
    <source>
        <dbReference type="ARBA" id="ARBA00022692"/>
    </source>
</evidence>
<feature type="transmembrane region" description="Helical" evidence="6">
    <location>
        <begin position="105"/>
        <end position="128"/>
    </location>
</feature>